<dbReference type="PANTHER" id="PTHR32182">
    <property type="entry name" value="DNA REPLICATION AND REPAIR PROTEIN RECF"/>
    <property type="match status" value="1"/>
</dbReference>
<dbReference type="RefSeq" id="WP_075622210.1">
    <property type="nucleotide sequence ID" value="NZ_CP015607.1"/>
</dbReference>
<dbReference type="GO" id="GO:0006302">
    <property type="term" value="P:double-strand break repair"/>
    <property type="evidence" value="ECO:0007669"/>
    <property type="project" value="TreeGrafter"/>
</dbReference>
<protein>
    <recommendedName>
        <fullName evidence="4">Chromosome partition protein Smc</fullName>
    </recommendedName>
</protein>
<organism evidence="2 3">
    <name type="scientific">Bacillus safensis</name>
    <dbReference type="NCBI Taxonomy" id="561879"/>
    <lineage>
        <taxon>Bacteria</taxon>
        <taxon>Bacillati</taxon>
        <taxon>Bacillota</taxon>
        <taxon>Bacilli</taxon>
        <taxon>Bacillales</taxon>
        <taxon>Bacillaceae</taxon>
        <taxon>Bacillus</taxon>
    </lineage>
</organism>
<dbReference type="GO" id="GO:0000731">
    <property type="term" value="P:DNA synthesis involved in DNA repair"/>
    <property type="evidence" value="ECO:0007669"/>
    <property type="project" value="TreeGrafter"/>
</dbReference>
<keyword evidence="1" id="KW-0175">Coiled coil</keyword>
<dbReference type="InterPro" id="IPR027417">
    <property type="entry name" value="P-loop_NTPase"/>
</dbReference>
<dbReference type="AlphaFoldDB" id="A0A1L6ZHI3"/>
<dbReference type="Pfam" id="PF13558">
    <property type="entry name" value="SbcC_Walker_B"/>
    <property type="match status" value="1"/>
</dbReference>
<evidence type="ECO:0000313" key="2">
    <source>
        <dbReference type="EMBL" id="APT45985.1"/>
    </source>
</evidence>
<dbReference type="EMBL" id="CP015607">
    <property type="protein sequence ID" value="APT45985.1"/>
    <property type="molecule type" value="Genomic_DNA"/>
</dbReference>
<name>A0A1L6ZHI3_BACIA</name>
<accession>A0A1L6ZHI3</accession>
<dbReference type="Proteomes" id="UP000185426">
    <property type="component" value="Chromosome"/>
</dbReference>
<gene>
    <name evidence="2" type="ORF">BSA145_08805</name>
</gene>
<proteinExistence type="predicted"/>
<sequence length="704" mass="82121">MRKVLEELRYKIHNNNSLINTIKDEEQEIREQLNFLRKGIHAYPNPKIELLKSLIKKELESKYEKPIDVYVFCELIEISNVKWKDAIEGYLNHQKFYLIVNPEYFTEAIKIYDHVKFEHQIYNIGIVDIEKILEKNPEAVKGSLAEEVLTEHTYARAFANYLLGKVMKVERVEQLRKYSRAITPSCMLYQGYVVRQINPNLYKTPYIGRNSILIRIQQCEGNLLKIQSDLANLNKSQETWIRLSDREPLTDNDISSLLGDDQNKGYVATGNEFEERKQNYFLVKSKIEKFDSSSIEKYQEELKHLSVQIKKNNDSITSENVNIAVKEEKIKRLGLETAELLTEIDDDKKALQEYHGEEWIQQVGDKEYKALKLKFGTPYKINDTYIKIINNTLIEKEKAFQVVVGKRREYMDENKGCSLDLFSKSNDGWKNELCELNNSSLVNYQEEIQDAKKKALQIFQEDFINKLKSNIEAIQEQINDLNRAIQNAPFGRSKYYFEVKPSKQYKAYYEMIMDEMLMEGYSLFSEDFNNRHGEVVEDLFQRIMETGEDSFSIEQLQKLEENLALFMDCRTYLDFDLIEKEGKNESRLSKDIGSKSGGETQTPFYIAVLASFLQTYKVNSTAYNNTPRLIVFDEAFSKMDHQRISEAIKLVRKMGLQLIISAPTEKIAEISPLVDRNLIVVRVNGQTVVRGFDPKELTEGEEDK</sequence>
<dbReference type="SUPFAM" id="SSF52540">
    <property type="entry name" value="P-loop containing nucleoside triphosphate hydrolases"/>
    <property type="match status" value="1"/>
</dbReference>
<feature type="coiled-coil region" evidence="1">
    <location>
        <begin position="434"/>
        <end position="484"/>
    </location>
</feature>
<evidence type="ECO:0008006" key="4">
    <source>
        <dbReference type="Google" id="ProtNLM"/>
    </source>
</evidence>
<reference evidence="2 3" key="1">
    <citation type="submission" date="2016-05" db="EMBL/GenBank/DDBJ databases">
        <title>Complete Genome and Methylome Analysis of Psychrotrophic Bacterial Isolates from Antarctic Lake Untersee.</title>
        <authorList>
            <person name="Fomenkov A."/>
            <person name="Akimov V.N."/>
            <person name="Vasilyeva L.V."/>
            <person name="Andersen D."/>
            <person name="Vincze T."/>
            <person name="Roberts R.J."/>
        </authorList>
    </citation>
    <scope>NUCLEOTIDE SEQUENCE [LARGE SCALE GENOMIC DNA]</scope>
    <source>
        <strain evidence="2 3">U14-5</strain>
    </source>
</reference>
<evidence type="ECO:0000313" key="3">
    <source>
        <dbReference type="Proteomes" id="UP000185426"/>
    </source>
</evidence>
<dbReference type="Gene3D" id="3.40.50.300">
    <property type="entry name" value="P-loop containing nucleotide triphosphate hydrolases"/>
    <property type="match status" value="1"/>
</dbReference>
<evidence type="ECO:0000256" key="1">
    <source>
        <dbReference type="SAM" id="Coils"/>
    </source>
</evidence>
<dbReference type="PANTHER" id="PTHR32182:SF0">
    <property type="entry name" value="DNA REPLICATION AND REPAIR PROTEIN RECF"/>
    <property type="match status" value="1"/>
</dbReference>